<keyword evidence="4" id="KW-0645">Protease</keyword>
<evidence type="ECO:0000256" key="2">
    <source>
        <dbReference type="SAM" id="Phobius"/>
    </source>
</evidence>
<keyword evidence="2" id="KW-1133">Transmembrane helix</keyword>
<dbReference type="PANTHER" id="PTHR36435:SF1">
    <property type="entry name" value="CAAX AMINO TERMINAL PROTEASE FAMILY PROTEIN"/>
    <property type="match status" value="1"/>
</dbReference>
<dbReference type="AlphaFoldDB" id="A0A0R1LMQ6"/>
<dbReference type="GO" id="GO:0080120">
    <property type="term" value="P:CAAX-box protein maturation"/>
    <property type="evidence" value="ECO:0007669"/>
    <property type="project" value="UniProtKB-ARBA"/>
</dbReference>
<protein>
    <submittedName>
        <fullName evidence="4">Metal-dependent membrane protease</fullName>
    </submittedName>
</protein>
<dbReference type="STRING" id="1423715.FD25_GL001273"/>
<dbReference type="PATRIC" id="fig|1423715.3.peg.1306"/>
<comment type="similarity">
    <text evidence="1">Belongs to the UPF0177 family.</text>
</comment>
<feature type="transmembrane region" description="Helical" evidence="2">
    <location>
        <begin position="93"/>
        <end position="120"/>
    </location>
</feature>
<keyword evidence="2" id="KW-0812">Transmembrane</keyword>
<keyword evidence="5" id="KW-1185">Reference proteome</keyword>
<keyword evidence="2" id="KW-0472">Membrane</keyword>
<feature type="domain" description="CAAX prenyl protease 2/Lysostaphin resistance protein A-like" evidence="3">
    <location>
        <begin position="135"/>
        <end position="228"/>
    </location>
</feature>
<feature type="transmembrane region" description="Helical" evidence="2">
    <location>
        <begin position="193"/>
        <end position="212"/>
    </location>
</feature>
<comment type="caution">
    <text evidence="4">The sequence shown here is derived from an EMBL/GenBank/DDBJ whole genome shotgun (WGS) entry which is preliminary data.</text>
</comment>
<dbReference type="EMBL" id="AZDV01000028">
    <property type="protein sequence ID" value="KRK93945.1"/>
    <property type="molecule type" value="Genomic_DNA"/>
</dbReference>
<evidence type="ECO:0000256" key="1">
    <source>
        <dbReference type="ARBA" id="ARBA00009067"/>
    </source>
</evidence>
<organism evidence="4 5">
    <name type="scientific">Levilactobacillus acidifarinae DSM 19394 = JCM 15949</name>
    <dbReference type="NCBI Taxonomy" id="1423715"/>
    <lineage>
        <taxon>Bacteria</taxon>
        <taxon>Bacillati</taxon>
        <taxon>Bacillota</taxon>
        <taxon>Bacilli</taxon>
        <taxon>Lactobacillales</taxon>
        <taxon>Lactobacillaceae</taxon>
        <taxon>Levilactobacillus</taxon>
    </lineage>
</organism>
<proteinExistence type="inferred from homology"/>
<feature type="transmembrane region" description="Helical" evidence="2">
    <location>
        <begin position="140"/>
        <end position="163"/>
    </location>
</feature>
<dbReference type="Pfam" id="PF02517">
    <property type="entry name" value="Rce1-like"/>
    <property type="match status" value="1"/>
</dbReference>
<evidence type="ECO:0000259" key="3">
    <source>
        <dbReference type="Pfam" id="PF02517"/>
    </source>
</evidence>
<dbReference type="Proteomes" id="UP000051955">
    <property type="component" value="Unassembled WGS sequence"/>
</dbReference>
<gene>
    <name evidence="4" type="ORF">FD25_GL001273</name>
</gene>
<feature type="transmembrane region" description="Helical" evidence="2">
    <location>
        <begin position="48"/>
        <end position="72"/>
    </location>
</feature>
<dbReference type="GO" id="GO:0006508">
    <property type="term" value="P:proteolysis"/>
    <property type="evidence" value="ECO:0007669"/>
    <property type="project" value="UniProtKB-KW"/>
</dbReference>
<dbReference type="GO" id="GO:0004175">
    <property type="term" value="F:endopeptidase activity"/>
    <property type="evidence" value="ECO:0007669"/>
    <property type="project" value="UniProtKB-ARBA"/>
</dbReference>
<sequence length="234" mass="26934">MHKAPRGIMALFDWLGRCGYWVGFIIIYLVDSMILTTATSLASTQPAAATRMIGIMLIYSAGLLAFISWRYQKQLDYDNPRHFGRTPLTFQRLGQLIALFLLMYGVQILWNVLIGTHVLSSPANQTTINQQVQLLPFWNLAYSVFFAPVIEELIFRGIFLNYFFRKNNRWMNLLGVFVSGLIFGYMHVGGFSWTLLMYSALGWVLGFAYLHFRDIRYDIALHFMNNALSLLAFV</sequence>
<dbReference type="OrthoDB" id="8607342at2"/>
<dbReference type="RefSeq" id="WP_083484176.1">
    <property type="nucleotide sequence ID" value="NZ_AZDV01000028.1"/>
</dbReference>
<evidence type="ECO:0000313" key="5">
    <source>
        <dbReference type="Proteomes" id="UP000051955"/>
    </source>
</evidence>
<feature type="transmembrane region" description="Helical" evidence="2">
    <location>
        <begin position="170"/>
        <end position="187"/>
    </location>
</feature>
<dbReference type="InterPro" id="IPR052710">
    <property type="entry name" value="CAAX_protease"/>
</dbReference>
<keyword evidence="4" id="KW-0378">Hydrolase</keyword>
<feature type="transmembrane region" description="Helical" evidence="2">
    <location>
        <begin position="20"/>
        <end position="42"/>
    </location>
</feature>
<evidence type="ECO:0000313" key="4">
    <source>
        <dbReference type="EMBL" id="KRK93945.1"/>
    </source>
</evidence>
<dbReference type="PANTHER" id="PTHR36435">
    <property type="entry name" value="SLR1288 PROTEIN"/>
    <property type="match status" value="1"/>
</dbReference>
<reference evidence="4 5" key="1">
    <citation type="journal article" date="2015" name="Genome Announc.">
        <title>Expanding the biotechnology potential of lactobacilli through comparative genomics of 213 strains and associated genera.</title>
        <authorList>
            <person name="Sun Z."/>
            <person name="Harris H.M."/>
            <person name="McCann A."/>
            <person name="Guo C."/>
            <person name="Argimon S."/>
            <person name="Zhang W."/>
            <person name="Yang X."/>
            <person name="Jeffery I.B."/>
            <person name="Cooney J.C."/>
            <person name="Kagawa T.F."/>
            <person name="Liu W."/>
            <person name="Song Y."/>
            <person name="Salvetti E."/>
            <person name="Wrobel A."/>
            <person name="Rasinkangas P."/>
            <person name="Parkhill J."/>
            <person name="Rea M.C."/>
            <person name="O'Sullivan O."/>
            <person name="Ritari J."/>
            <person name="Douillard F.P."/>
            <person name="Paul Ross R."/>
            <person name="Yang R."/>
            <person name="Briner A.E."/>
            <person name="Felis G.E."/>
            <person name="de Vos W.M."/>
            <person name="Barrangou R."/>
            <person name="Klaenhammer T.R."/>
            <person name="Caufield P.W."/>
            <person name="Cui Y."/>
            <person name="Zhang H."/>
            <person name="O'Toole P.W."/>
        </authorList>
    </citation>
    <scope>NUCLEOTIDE SEQUENCE [LARGE SCALE GENOMIC DNA]</scope>
    <source>
        <strain evidence="4 5">DSM 19394</strain>
    </source>
</reference>
<name>A0A0R1LMQ6_9LACO</name>
<dbReference type="InterPro" id="IPR003675">
    <property type="entry name" value="Rce1/LyrA-like_dom"/>
</dbReference>
<accession>A0A0R1LMQ6</accession>